<feature type="domain" description="CBM6" evidence="4">
    <location>
        <begin position="377"/>
        <end position="520"/>
    </location>
</feature>
<feature type="signal peptide" evidence="3">
    <location>
        <begin position="1"/>
        <end position="21"/>
    </location>
</feature>
<feature type="region of interest" description="Disordered" evidence="2">
    <location>
        <begin position="210"/>
        <end position="229"/>
    </location>
</feature>
<dbReference type="eggNOG" id="COG3401">
    <property type="taxonomic scope" value="Bacteria"/>
</dbReference>
<sequence length="820" mass="87196">MMRRSTLSLLAFAAAPILVQAQSPTAPNSNPPVVNFDKSKDLFIAQFDSKPDPDDIHAIAAIGSMLAHPDLHGVDFYGVQGTVGMQGYNNPNMEFIPAPGLMTLAFGAQNVRWTQAGKGKGNTFPNNANFPAGSSFPNNMYGQNDNWVPSVNRVRDKAKTALDRGGKVYVMEAGNSDFTHDWVQSLINTTAYTVNDTKTRIVVVQHSNWNENNTTTTPKRGISGGANDTVPAGQATILEWVRNNTDYRRIEDGNWANSTPDYTDNNTTWQTQAEASTNPNVHARNLWREADSVLAAHGHFPSYSQISTGGVDYSDAAEAWYIFNIGNKVSNNVNTTPEFWARYVTNTDSASGPVPGPSGGSGSNGTPYGGSARAVPGAIEAEDYNVGGQGVAYSDATTGNTGSSNYRSDGVDLWDGNAQDPARLVGAIANGEYLNYDVNVTPGTFDIVARVAIPDNSTTRRIDVTIDGISLGSFNLSSTGGWRNFQDFTIPGVTLGVGGLRDLRLTMVGGNFNLDKVTFVSTGGGTPGSGPFKFDFGTASSPLESGYTRITPSTTTGSARWTSTTGLQDRDRNSSTSLNRDMNLSQSACTFSVDLANGTYDVKVRMGDIYAHAGMAISAEGVSQASNISNGANQWIDETFTVSVSDGTLDLQFSAPSGPWWVVNAVEITASSGASVSLSYDLGTSNSPLQSGYTRITESTSTGTARWLNTSGLASRDRSTVSDSQNRDLVFDNLPAVFAINVPNGTYTVSVTIGDVYAVDDIVVKAEGTTVASNIDRAVNQWLPVNFTATVSDGTLNLEFSDGGGTNPNWIVNSITVNSQ</sequence>
<evidence type="ECO:0000256" key="2">
    <source>
        <dbReference type="SAM" id="MobiDB-lite"/>
    </source>
</evidence>
<feature type="region of interest" description="Disordered" evidence="2">
    <location>
        <begin position="545"/>
        <end position="579"/>
    </location>
</feature>
<dbReference type="RefSeq" id="WP_013041875.1">
    <property type="nucleotide sequence ID" value="NC_014008.1"/>
</dbReference>
<protein>
    <submittedName>
        <fullName evidence="5">Carbohydrate binding family 6</fullName>
    </submittedName>
</protein>
<evidence type="ECO:0000313" key="5">
    <source>
        <dbReference type="EMBL" id="ADE53149.1"/>
    </source>
</evidence>
<feature type="chain" id="PRO_5003071548" evidence="3">
    <location>
        <begin position="22"/>
        <end position="820"/>
    </location>
</feature>
<dbReference type="Pfam" id="PF21254">
    <property type="entry name" value="AGA-YXIM_GBD"/>
    <property type="match status" value="1"/>
</dbReference>
<dbReference type="HOGENOM" id="CLU_356707_0_0_0"/>
<evidence type="ECO:0000256" key="3">
    <source>
        <dbReference type="SAM" id="SignalP"/>
    </source>
</evidence>
<dbReference type="OrthoDB" id="9812921at2"/>
<dbReference type="Pfam" id="PF03422">
    <property type="entry name" value="CBM_6"/>
    <property type="match status" value="1"/>
</dbReference>
<dbReference type="InterPro" id="IPR006584">
    <property type="entry name" value="Cellulose-bd_IV"/>
</dbReference>
<dbReference type="SUPFAM" id="SSF49785">
    <property type="entry name" value="Galactose-binding domain-like"/>
    <property type="match status" value="3"/>
</dbReference>
<dbReference type="CDD" id="cd04080">
    <property type="entry name" value="CBM6_cellulase-like"/>
    <property type="match status" value="1"/>
</dbReference>
<dbReference type="Gene3D" id="2.60.120.260">
    <property type="entry name" value="Galactose-binding domain-like"/>
    <property type="match status" value="1"/>
</dbReference>
<dbReference type="CAZy" id="CBM6">
    <property type="family name" value="Carbohydrate-Binding Module Family 6"/>
</dbReference>
<keyword evidence="6" id="KW-1185">Reference proteome</keyword>
<feature type="compositionally biased region" description="Low complexity" evidence="2">
    <location>
        <begin position="553"/>
        <end position="565"/>
    </location>
</feature>
<accession>D5EL47</accession>
<dbReference type="InterPro" id="IPR005084">
    <property type="entry name" value="CBM6"/>
</dbReference>
<dbReference type="AlphaFoldDB" id="D5EL47"/>
<reference evidence="5 6" key="1">
    <citation type="journal article" date="2010" name="Stand. Genomic Sci.">
        <title>Complete genome sequence of Coraliomargarita akajimensis type strain (04OKA010-24).</title>
        <authorList>
            <person name="Mavromatis K."/>
            <person name="Abt B."/>
            <person name="Brambilla E."/>
            <person name="Lapidus A."/>
            <person name="Copeland A."/>
            <person name="Deshpande S."/>
            <person name="Nolan M."/>
            <person name="Lucas S."/>
            <person name="Tice H."/>
            <person name="Cheng J.F."/>
            <person name="Han C."/>
            <person name="Detter J.C."/>
            <person name="Woyke T."/>
            <person name="Goodwin L."/>
            <person name="Pitluck S."/>
            <person name="Held B."/>
            <person name="Brettin T."/>
            <person name="Tapia R."/>
            <person name="Ivanova N."/>
            <person name="Mikhailova N."/>
            <person name="Pati A."/>
            <person name="Liolios K."/>
            <person name="Chen A."/>
            <person name="Palaniappan K."/>
            <person name="Land M."/>
            <person name="Hauser L."/>
            <person name="Chang Y.J."/>
            <person name="Jeffries C.D."/>
            <person name="Rohde M."/>
            <person name="Goker M."/>
            <person name="Bristow J."/>
            <person name="Eisen J.A."/>
            <person name="Markowitz V."/>
            <person name="Hugenholtz P."/>
            <person name="Klenk H.P."/>
            <person name="Kyrpides N.C."/>
        </authorList>
    </citation>
    <scope>NUCLEOTIDE SEQUENCE [LARGE SCALE GENOMIC DNA]</scope>
    <source>
        <strain evidence="6">DSM 45221 / IAM 15411 / JCM 23193 / KCTC 12865</strain>
    </source>
</reference>
<evidence type="ECO:0000313" key="6">
    <source>
        <dbReference type="Proteomes" id="UP000000925"/>
    </source>
</evidence>
<proteinExistence type="predicted"/>
<evidence type="ECO:0000259" key="4">
    <source>
        <dbReference type="PROSITE" id="PS51175"/>
    </source>
</evidence>
<dbReference type="Proteomes" id="UP000000925">
    <property type="component" value="Chromosome"/>
</dbReference>
<dbReference type="SMART" id="SM00606">
    <property type="entry name" value="CBD_IV"/>
    <property type="match status" value="1"/>
</dbReference>
<dbReference type="Gene3D" id="2.60.120.430">
    <property type="entry name" value="Galactose-binding lectin"/>
    <property type="match status" value="2"/>
</dbReference>
<gene>
    <name evidence="5" type="ordered locus">Caka_0120</name>
</gene>
<evidence type="ECO:0000256" key="1">
    <source>
        <dbReference type="ARBA" id="ARBA00022729"/>
    </source>
</evidence>
<dbReference type="InterPro" id="IPR008979">
    <property type="entry name" value="Galactose-bd-like_sf"/>
</dbReference>
<name>D5EL47_CORAD</name>
<feature type="region of interest" description="Disordered" evidence="2">
    <location>
        <begin position="349"/>
        <end position="372"/>
    </location>
</feature>
<organism evidence="5 6">
    <name type="scientific">Coraliomargarita akajimensis (strain DSM 45221 / IAM 15411 / JCM 23193 / KCTC 12865 / 04OKA010-24)</name>
    <dbReference type="NCBI Taxonomy" id="583355"/>
    <lineage>
        <taxon>Bacteria</taxon>
        <taxon>Pseudomonadati</taxon>
        <taxon>Verrucomicrobiota</taxon>
        <taxon>Opitutia</taxon>
        <taxon>Puniceicoccales</taxon>
        <taxon>Coraliomargaritaceae</taxon>
        <taxon>Coraliomargarita</taxon>
    </lineage>
</organism>
<dbReference type="GO" id="GO:0030246">
    <property type="term" value="F:carbohydrate binding"/>
    <property type="evidence" value="ECO:0007669"/>
    <property type="project" value="InterPro"/>
</dbReference>
<dbReference type="KEGG" id="caa:Caka_0120"/>
<dbReference type="STRING" id="583355.Caka_0120"/>
<keyword evidence="1 3" id="KW-0732">Signal</keyword>
<dbReference type="EMBL" id="CP001998">
    <property type="protein sequence ID" value="ADE53149.1"/>
    <property type="molecule type" value="Genomic_DNA"/>
</dbReference>
<dbReference type="PROSITE" id="PS51175">
    <property type="entry name" value="CBM6"/>
    <property type="match status" value="1"/>
</dbReference>
<dbReference type="InterPro" id="IPR049033">
    <property type="entry name" value="AGA-YXIM_GBD"/>
</dbReference>